<keyword evidence="2" id="KW-1185">Reference proteome</keyword>
<comment type="caution">
    <text evidence="1">The sequence shown here is derived from an EMBL/GenBank/DDBJ whole genome shotgun (WGS) entry which is preliminary data.</text>
</comment>
<evidence type="ECO:0000313" key="2">
    <source>
        <dbReference type="Proteomes" id="UP001060085"/>
    </source>
</evidence>
<sequence length="1450" mass="162326">MRLFAKINCEGNFDFGWFCLQKTLIDFLNLLIAIVFYVILIIALLMRKNLLVWRRDLVTTAISVCSAIIGITYFGSGFFNSFSWLPSFCRGLIWVALSLSLLVQGSRWIKILFSSWWVVFFLLISALNVEGLVRNHSIEILEVVSWFMNFLLLCCAFKTVHGLCFSQANDGFSEPLLPKQPEQSCKTLGRANFFSKLTFSWINPLLSLGNSKAVEIEDIPSLESEDAALLAYEKFTDAWSLFQQGKDNKNNGQSQNLALWAIVKVYWKEMVLVGICGLLRVIAVTSSPILLFGFVKYSNAENRNLEQGILLVLALVLARIMDSLSYRHFFFYSRRIGTRIRSALMVATYRKQLKLSSLGRRKHSTGEIVNYIAVDAYRMGDCVMWFHVGWSSGLQVLLAIVVLFGVAGDGVLPGLVPLLICAVLNVPFAKILKKCQCEFMAAQDKRLRSTSEILNNMKIIKLQSWEEKFKNLIESYRESEFKWLKESQYNKVYNSILYWMSPTIVSSVIFFGCVLFKSSPLNASTIFTVLAALRIMGEPVRVIPEALSFMIQFKVSFDRINSFLQEDEIKQEDIMRTAKGDTDLCICVQDGHFSWDPESGTETIRNVNLVVEKGKKVAVCGPVGAGKSSLLYAILGEISKKSGTVNVHGSIAYVSQASWIQSGTIRENILYGKPMNRRRYEEAIKVTALDKDIEGFDYGDLTEIGQRGINMSGGQKQRIQLARAVYSNADIYLLDDPFSAVDAHTAASVFKDYVMSALARKTVILVTHQVEFLSEVDHILVMQDGNVTQSGSYRELLTSGTAFEQLVVAHRESMTLSDPINEKYDRKHRDEVHEIKQPCISKENSEGDISHKPGVQLTSEEEKEFGDVGIKPFMDYVSVSKGFTFLCSNIASQIGFVALQAAASYWLAFAIQSPKISSVMLVSVYTVISTLSAFFVYLRSLFSVLLGLGASKAFFSGFSNSIFKAPMLFFDSTPIGRILTRASSDLSVLDYDIPFSYAFVMAAGTELIATIVIMASVTWEILIVGILAIVGSKYVQGYYQPTARELMRINGTTKAPIMNYAAETALGVATIRAFNTEEQFFNNYLKLVDTDAKVFFFSNAAMEWLVLRTETLQNITLITAAFLLVLLPQGYLPPGLVGLSLSYAFALAGTQVFLSRWYSSLANYIISVERIKQFMNIPSEPPAIIEDKRPPSSWPSEGRIELQDLEIRYRANAPMVLKGLTCTFREATRVGVVGRTGSGKTTLISALFRLVDPCRGKIIIDGIDICSIGLKDLRLKLSIIPQEPTLFRGTIRTNLDPLGLFTDEELWKALEKCQLKDTITKLPNLLESSVSDEGDNWSMGQRQLFCLGRVLLRRNKILVLDEATASIDSATDSILQKVIRDEFSNCTVITVAHRVPTVIDSDMVMVLSFGRILEYDEPSKLMETNSAFSKLVAEYWASCRRGSAEILDNY</sequence>
<gene>
    <name evidence="1" type="ORF">M9H77_18751</name>
</gene>
<protein>
    <submittedName>
        <fullName evidence="1">Uncharacterized protein</fullName>
    </submittedName>
</protein>
<evidence type="ECO:0000313" key="1">
    <source>
        <dbReference type="EMBL" id="KAI5668898.1"/>
    </source>
</evidence>
<dbReference type="EMBL" id="CM044704">
    <property type="protein sequence ID" value="KAI5668898.1"/>
    <property type="molecule type" value="Genomic_DNA"/>
</dbReference>
<reference evidence="2" key="1">
    <citation type="journal article" date="2023" name="Nat. Plants">
        <title>Single-cell RNA sequencing provides a high-resolution roadmap for understanding the multicellular compartmentation of specialized metabolism.</title>
        <authorList>
            <person name="Sun S."/>
            <person name="Shen X."/>
            <person name="Li Y."/>
            <person name="Li Y."/>
            <person name="Wang S."/>
            <person name="Li R."/>
            <person name="Zhang H."/>
            <person name="Shen G."/>
            <person name="Guo B."/>
            <person name="Wei J."/>
            <person name="Xu J."/>
            <person name="St-Pierre B."/>
            <person name="Chen S."/>
            <person name="Sun C."/>
        </authorList>
    </citation>
    <scope>NUCLEOTIDE SEQUENCE [LARGE SCALE GENOMIC DNA]</scope>
</reference>
<organism evidence="1 2">
    <name type="scientific">Catharanthus roseus</name>
    <name type="common">Madagascar periwinkle</name>
    <name type="synonym">Vinca rosea</name>
    <dbReference type="NCBI Taxonomy" id="4058"/>
    <lineage>
        <taxon>Eukaryota</taxon>
        <taxon>Viridiplantae</taxon>
        <taxon>Streptophyta</taxon>
        <taxon>Embryophyta</taxon>
        <taxon>Tracheophyta</taxon>
        <taxon>Spermatophyta</taxon>
        <taxon>Magnoliopsida</taxon>
        <taxon>eudicotyledons</taxon>
        <taxon>Gunneridae</taxon>
        <taxon>Pentapetalae</taxon>
        <taxon>asterids</taxon>
        <taxon>lamiids</taxon>
        <taxon>Gentianales</taxon>
        <taxon>Apocynaceae</taxon>
        <taxon>Rauvolfioideae</taxon>
        <taxon>Vinceae</taxon>
        <taxon>Catharanthinae</taxon>
        <taxon>Catharanthus</taxon>
    </lineage>
</organism>
<accession>A0ACC0B8E0</accession>
<dbReference type="Proteomes" id="UP001060085">
    <property type="component" value="Linkage Group LG04"/>
</dbReference>
<name>A0ACC0B8E0_CATRO</name>
<proteinExistence type="predicted"/>